<keyword evidence="2 6" id="KW-0349">Heme</keyword>
<dbReference type="PANTHER" id="PTHR11961">
    <property type="entry name" value="CYTOCHROME C"/>
    <property type="match status" value="1"/>
</dbReference>
<dbReference type="EMBL" id="SSND01000001">
    <property type="protein sequence ID" value="THD84986.1"/>
    <property type="molecule type" value="Genomic_DNA"/>
</dbReference>
<dbReference type="AlphaFoldDB" id="A0A4S3MR42"/>
<evidence type="ECO:0000259" key="8">
    <source>
        <dbReference type="PROSITE" id="PS51007"/>
    </source>
</evidence>
<evidence type="ECO:0000256" key="6">
    <source>
        <dbReference type="PROSITE-ProRule" id="PRU00433"/>
    </source>
</evidence>
<keyword evidence="4" id="KW-0249">Electron transport</keyword>
<organism evidence="9 10">
    <name type="scientific">Aliigemmobacter aestuarii</name>
    <dbReference type="NCBI Taxonomy" id="1445661"/>
    <lineage>
        <taxon>Bacteria</taxon>
        <taxon>Pseudomonadati</taxon>
        <taxon>Pseudomonadota</taxon>
        <taxon>Alphaproteobacteria</taxon>
        <taxon>Rhodobacterales</taxon>
        <taxon>Paracoccaceae</taxon>
        <taxon>Aliigemmobacter</taxon>
    </lineage>
</organism>
<evidence type="ECO:0000313" key="10">
    <source>
        <dbReference type="Proteomes" id="UP000309450"/>
    </source>
</evidence>
<accession>A0A4S3MR42</accession>
<dbReference type="GO" id="GO:0009055">
    <property type="term" value="F:electron transfer activity"/>
    <property type="evidence" value="ECO:0007669"/>
    <property type="project" value="InterPro"/>
</dbReference>
<dbReference type="InterPro" id="IPR002327">
    <property type="entry name" value="Cyt_c_1A/1B"/>
</dbReference>
<feature type="domain" description="Cytochrome c" evidence="8">
    <location>
        <begin position="163"/>
        <end position="239"/>
    </location>
</feature>
<keyword evidence="5 6" id="KW-0408">Iron</keyword>
<evidence type="ECO:0000256" key="5">
    <source>
        <dbReference type="ARBA" id="ARBA00023004"/>
    </source>
</evidence>
<evidence type="ECO:0000256" key="3">
    <source>
        <dbReference type="ARBA" id="ARBA00022723"/>
    </source>
</evidence>
<dbReference type="RefSeq" id="WP_136393364.1">
    <property type="nucleotide sequence ID" value="NZ_SSND01000001.1"/>
</dbReference>
<reference evidence="9 10" key="1">
    <citation type="submission" date="2019-04" db="EMBL/GenBank/DDBJ databases">
        <title>Draft genome sequence of Gemmobacter aestuarii sp. nov.</title>
        <authorList>
            <person name="Hameed A."/>
            <person name="Lin S.-Y."/>
            <person name="Shahina M."/>
            <person name="Lai W.-A."/>
            <person name="Young C.-C."/>
        </authorList>
    </citation>
    <scope>NUCLEOTIDE SEQUENCE [LARGE SCALE GENOMIC DNA]</scope>
    <source>
        <strain evidence="9 10">CC-PW-75</strain>
    </source>
</reference>
<evidence type="ECO:0000256" key="7">
    <source>
        <dbReference type="SAM" id="SignalP"/>
    </source>
</evidence>
<keyword evidence="7" id="KW-0732">Signal</keyword>
<evidence type="ECO:0000256" key="1">
    <source>
        <dbReference type="ARBA" id="ARBA00022448"/>
    </source>
</evidence>
<dbReference type="GO" id="GO:0046872">
    <property type="term" value="F:metal ion binding"/>
    <property type="evidence" value="ECO:0007669"/>
    <property type="project" value="UniProtKB-KW"/>
</dbReference>
<dbReference type="Pfam" id="PF00034">
    <property type="entry name" value="Cytochrom_C"/>
    <property type="match status" value="2"/>
</dbReference>
<dbReference type="GO" id="GO:0020037">
    <property type="term" value="F:heme binding"/>
    <property type="evidence" value="ECO:0007669"/>
    <property type="project" value="InterPro"/>
</dbReference>
<feature type="chain" id="PRO_5020474192" evidence="7">
    <location>
        <begin position="22"/>
        <end position="240"/>
    </location>
</feature>
<dbReference type="SUPFAM" id="SSF46626">
    <property type="entry name" value="Cytochrome c"/>
    <property type="match status" value="2"/>
</dbReference>
<keyword evidence="3 6" id="KW-0479">Metal-binding</keyword>
<feature type="domain" description="Cytochrome c" evidence="8">
    <location>
        <begin position="30"/>
        <end position="134"/>
    </location>
</feature>
<dbReference type="OrthoDB" id="9805828at2"/>
<dbReference type="Gene3D" id="1.10.760.10">
    <property type="entry name" value="Cytochrome c-like domain"/>
    <property type="match status" value="2"/>
</dbReference>
<keyword evidence="10" id="KW-1185">Reference proteome</keyword>
<keyword evidence="1" id="KW-0813">Transport</keyword>
<dbReference type="InterPro" id="IPR036909">
    <property type="entry name" value="Cyt_c-like_dom_sf"/>
</dbReference>
<name>A0A4S3MR42_9RHOB</name>
<dbReference type="PRINTS" id="PR00604">
    <property type="entry name" value="CYTCHRMECIAB"/>
</dbReference>
<protein>
    <submittedName>
        <fullName evidence="9">C-type cytochrome</fullName>
    </submittedName>
</protein>
<comment type="caution">
    <text evidence="9">The sequence shown here is derived from an EMBL/GenBank/DDBJ whole genome shotgun (WGS) entry which is preliminary data.</text>
</comment>
<sequence>MRKAVSRIWTAFAILAAGALAAPASAELIGDAQRGATLFERQCKACHQIGEGAINRVGPQLNRIFGRRAATGADFTYSKSMARMGADGLTWTLETLDVYIENPKALVSGTRMNYRGMADDQSRSDLLAFLRTLSDNPQNIPEAEPTARMTDHDLDPAILSIKGDPEYGEYLSSECVTCHQPDGTDQGIPAITMWPEEDFVIAMHAYKRKFRPHPVMQMMASRLSDEEIAALAAYFATLGQ</sequence>
<evidence type="ECO:0000256" key="4">
    <source>
        <dbReference type="ARBA" id="ARBA00022982"/>
    </source>
</evidence>
<feature type="signal peptide" evidence="7">
    <location>
        <begin position="1"/>
        <end position="21"/>
    </location>
</feature>
<dbReference type="Proteomes" id="UP000309450">
    <property type="component" value="Unassembled WGS sequence"/>
</dbReference>
<evidence type="ECO:0000313" key="9">
    <source>
        <dbReference type="EMBL" id="THD84986.1"/>
    </source>
</evidence>
<dbReference type="InterPro" id="IPR009056">
    <property type="entry name" value="Cyt_c-like_dom"/>
</dbReference>
<gene>
    <name evidence="9" type="ORF">E7811_04485</name>
</gene>
<evidence type="ECO:0000256" key="2">
    <source>
        <dbReference type="ARBA" id="ARBA00022617"/>
    </source>
</evidence>
<proteinExistence type="predicted"/>
<dbReference type="PROSITE" id="PS51007">
    <property type="entry name" value="CYTC"/>
    <property type="match status" value="2"/>
</dbReference>